<dbReference type="SMART" id="SM01208">
    <property type="entry name" value="G5"/>
    <property type="match status" value="1"/>
</dbReference>
<organism evidence="6 8">
    <name type="scientific">Thermoanaerobacterium thermosaccharolyticum</name>
    <name type="common">Clostridium thermosaccharolyticum</name>
    <dbReference type="NCBI Taxonomy" id="1517"/>
    <lineage>
        <taxon>Bacteria</taxon>
        <taxon>Bacillati</taxon>
        <taxon>Bacillota</taxon>
        <taxon>Clostridia</taxon>
        <taxon>Thermoanaerobacterales</taxon>
        <taxon>Thermoanaerobacteraceae</taxon>
        <taxon>Thermoanaerobacterium</taxon>
    </lineage>
</organism>
<dbReference type="Pfam" id="PF04294">
    <property type="entry name" value="VanW"/>
    <property type="match status" value="1"/>
</dbReference>
<dbReference type="InterPro" id="IPR011098">
    <property type="entry name" value="G5_dom"/>
</dbReference>
<evidence type="ECO:0000256" key="2">
    <source>
        <dbReference type="SAM" id="MobiDB-lite"/>
    </source>
</evidence>
<feature type="transmembrane region" description="Helical" evidence="3">
    <location>
        <begin position="15"/>
        <end position="39"/>
    </location>
</feature>
<reference evidence="6 8" key="2">
    <citation type="submission" date="2017-06" db="EMBL/GenBank/DDBJ databases">
        <title>Isolation and characterization of a thermophilic and butanogenic Thermoanaerobacterium thermosaccharolyticum M5 capable of efficient degradation of hemicellulose.</title>
        <authorList>
            <person name="Xin F."/>
            <person name="Jiang Y."/>
        </authorList>
    </citation>
    <scope>NUCLEOTIDE SEQUENCE [LARGE SCALE GENOMIC DNA]</scope>
    <source>
        <strain evidence="6 8">M5</strain>
    </source>
</reference>
<dbReference type="InterPro" id="IPR052913">
    <property type="entry name" value="Glycopeptide_resist_protein"/>
</dbReference>
<dbReference type="Proteomes" id="UP000215301">
    <property type="component" value="Unassembled WGS sequence"/>
</dbReference>
<dbReference type="Proteomes" id="UP000214975">
    <property type="component" value="Chromosome"/>
</dbReference>
<gene>
    <name evidence="6" type="ORF">CE561_05465</name>
    <name evidence="5" type="ORF">Thert_00442</name>
</gene>
<dbReference type="RefSeq" id="WP_094044685.1">
    <property type="nucleotide sequence ID" value="NZ_CP016893.1"/>
</dbReference>
<proteinExistence type="predicted"/>
<feature type="compositionally biased region" description="Low complexity" evidence="2">
    <location>
        <begin position="464"/>
        <end position="478"/>
    </location>
</feature>
<evidence type="ECO:0000256" key="1">
    <source>
        <dbReference type="ARBA" id="ARBA00022729"/>
    </source>
</evidence>
<reference evidence="5 7" key="1">
    <citation type="submission" date="2016-08" db="EMBL/GenBank/DDBJ databases">
        <title>A novel genetic cassette of butanologenic Thermoanaerobacterium thermosaccharolyticum that directly convert cellulose to butanol.</title>
        <authorList>
            <person name="Li T."/>
            <person name="He J."/>
        </authorList>
    </citation>
    <scope>NUCLEOTIDE SEQUENCE [LARGE SCALE GENOMIC DNA]</scope>
    <source>
        <strain evidence="5 7">TG57</strain>
    </source>
</reference>
<dbReference type="InterPro" id="IPR022029">
    <property type="entry name" value="YoaR-like_PG-bd"/>
</dbReference>
<evidence type="ECO:0000313" key="5">
    <source>
        <dbReference type="EMBL" id="AST56647.1"/>
    </source>
</evidence>
<dbReference type="PANTHER" id="PTHR35788">
    <property type="entry name" value="EXPORTED PROTEIN-RELATED"/>
    <property type="match status" value="1"/>
</dbReference>
<evidence type="ECO:0000313" key="6">
    <source>
        <dbReference type="EMBL" id="OXT08374.1"/>
    </source>
</evidence>
<feature type="compositionally biased region" description="Polar residues" evidence="2">
    <location>
        <begin position="479"/>
        <end position="495"/>
    </location>
</feature>
<protein>
    <submittedName>
        <fullName evidence="5">Putative vancomycin resistance protein</fullName>
    </submittedName>
</protein>
<evidence type="ECO:0000313" key="7">
    <source>
        <dbReference type="Proteomes" id="UP000214975"/>
    </source>
</evidence>
<dbReference type="EMBL" id="CP016893">
    <property type="protein sequence ID" value="AST56647.1"/>
    <property type="molecule type" value="Genomic_DNA"/>
</dbReference>
<dbReference type="Pfam" id="PF12229">
    <property type="entry name" value="PG_binding_4"/>
    <property type="match status" value="1"/>
</dbReference>
<dbReference type="AlphaFoldDB" id="A0A231VJN0"/>
<evidence type="ECO:0000313" key="8">
    <source>
        <dbReference type="Proteomes" id="UP000215301"/>
    </source>
</evidence>
<feature type="region of interest" description="Disordered" evidence="2">
    <location>
        <begin position="464"/>
        <end position="495"/>
    </location>
</feature>
<feature type="domain" description="G5" evidence="4">
    <location>
        <begin position="381"/>
        <end position="460"/>
    </location>
</feature>
<keyword evidence="1" id="KW-0732">Signal</keyword>
<keyword evidence="3" id="KW-1133">Transmembrane helix</keyword>
<keyword evidence="3" id="KW-0812">Transmembrane</keyword>
<keyword evidence="3" id="KW-0472">Membrane</keyword>
<dbReference type="PROSITE" id="PS51109">
    <property type="entry name" value="G5"/>
    <property type="match status" value="1"/>
</dbReference>
<dbReference type="Pfam" id="PF07501">
    <property type="entry name" value="G5"/>
    <property type="match status" value="1"/>
</dbReference>
<evidence type="ECO:0000256" key="3">
    <source>
        <dbReference type="SAM" id="Phobius"/>
    </source>
</evidence>
<dbReference type="Gene3D" id="2.20.230.10">
    <property type="entry name" value="Resuscitation-promoting factor rpfb"/>
    <property type="match status" value="1"/>
</dbReference>
<dbReference type="EMBL" id="NKHD01000016">
    <property type="protein sequence ID" value="OXT08374.1"/>
    <property type="molecule type" value="Genomic_DNA"/>
</dbReference>
<sequence length="495" mass="55453">METRDTKRLRSKSNYFYIILLILVLVLFVGSIAMFYTIINQNTIAKGVFVNGINLSGLTKTEAYSKLQSELKTIDNLKVVLKYDDMQFIVPYDDIKISYDYTNIVNEAYLIGKNGNILNRIKTIYEVGKHGRYLEYSPEANYKNLDIFVADISKKIDKNPVDAKINISNGKINITNDISGFQVDTVKTVNDIKSTVDNIINQGGDSTVKIPISVAKVEANLKASDLSMIKSKIVTYSTQFNTGDVNRSENLAVAAKAINGKLLMPGQIFSLNKTLGPRIIQNGYKEAPVIIGNKLVPDIGGGVCQVATTLYNAALRADLKIDERYHHTFPVGYVSPGQDATISGDVLDLKFENPTKYPIYIESYLSGNNFVVNLYGYNEDPGKRIDIYSEIVEKYEPKVTYVDDSTLPEGVLKVDLEKHTGYKVNTYRLIYENNVLVKKEFLYTDIYKPVEGVIKRGTKKAAVNNNTKNEPNQNEDNNISTEYLNGKPQNINPTN</sequence>
<dbReference type="InterPro" id="IPR007391">
    <property type="entry name" value="Vancomycin_resist_VanW"/>
</dbReference>
<dbReference type="PANTHER" id="PTHR35788:SF1">
    <property type="entry name" value="EXPORTED PROTEIN"/>
    <property type="match status" value="1"/>
</dbReference>
<evidence type="ECO:0000259" key="4">
    <source>
        <dbReference type="PROSITE" id="PS51109"/>
    </source>
</evidence>
<name>A0A231VJN0_THETR</name>
<accession>A0A231VJN0</accession>